<evidence type="ECO:0000313" key="1">
    <source>
        <dbReference type="EMBL" id="GAI05901.1"/>
    </source>
</evidence>
<name>X1LJ81_9ZZZZ</name>
<accession>X1LJ81</accession>
<dbReference type="EMBL" id="BARV01011275">
    <property type="protein sequence ID" value="GAI05901.1"/>
    <property type="molecule type" value="Genomic_DNA"/>
</dbReference>
<proteinExistence type="predicted"/>
<gene>
    <name evidence="1" type="ORF">S06H3_21460</name>
</gene>
<comment type="caution">
    <text evidence="1">The sequence shown here is derived from an EMBL/GenBank/DDBJ whole genome shotgun (WGS) entry which is preliminary data.</text>
</comment>
<sequence>MAYTYSLRGYHSKAAQIIQLSAEASKKKEQDEIPSLEYISASAIGILCLLAVRETLSPQEVEDFVCRLHELELMAMKHGEYWGGRWALNCAAHRLEVYLKGRDIKKSWETLQQVRDLYYDSDIFNGWDAASKQTISLLEGLTRVFFPKDEADLD</sequence>
<organism evidence="1">
    <name type="scientific">marine sediment metagenome</name>
    <dbReference type="NCBI Taxonomy" id="412755"/>
    <lineage>
        <taxon>unclassified sequences</taxon>
        <taxon>metagenomes</taxon>
        <taxon>ecological metagenomes</taxon>
    </lineage>
</organism>
<protein>
    <submittedName>
        <fullName evidence="1">Uncharacterized protein</fullName>
    </submittedName>
</protein>
<feature type="non-terminal residue" evidence="1">
    <location>
        <position position="154"/>
    </location>
</feature>
<reference evidence="1" key="1">
    <citation type="journal article" date="2014" name="Front. Microbiol.">
        <title>High frequency of phylogenetically diverse reductive dehalogenase-homologous genes in deep subseafloor sedimentary metagenomes.</title>
        <authorList>
            <person name="Kawai M."/>
            <person name="Futagami T."/>
            <person name="Toyoda A."/>
            <person name="Takaki Y."/>
            <person name="Nishi S."/>
            <person name="Hori S."/>
            <person name="Arai W."/>
            <person name="Tsubouchi T."/>
            <person name="Morono Y."/>
            <person name="Uchiyama I."/>
            <person name="Ito T."/>
            <person name="Fujiyama A."/>
            <person name="Inagaki F."/>
            <person name="Takami H."/>
        </authorList>
    </citation>
    <scope>NUCLEOTIDE SEQUENCE</scope>
    <source>
        <strain evidence="1">Expedition CK06-06</strain>
    </source>
</reference>
<dbReference type="AlphaFoldDB" id="X1LJ81"/>